<evidence type="ECO:0000256" key="1">
    <source>
        <dbReference type="ARBA" id="ARBA00023284"/>
    </source>
</evidence>
<dbReference type="PANTHER" id="PTHR42852">
    <property type="entry name" value="THIOL:DISULFIDE INTERCHANGE PROTEIN DSBE"/>
    <property type="match status" value="1"/>
</dbReference>
<dbReference type="Pfam" id="PF00578">
    <property type="entry name" value="AhpC-TSA"/>
    <property type="match status" value="1"/>
</dbReference>
<dbReference type="EMBL" id="QJTE01000002">
    <property type="protein sequence ID" value="PYE84675.1"/>
    <property type="molecule type" value="Genomic_DNA"/>
</dbReference>
<dbReference type="InterPro" id="IPR050553">
    <property type="entry name" value="Thioredoxin_ResA/DsbE_sf"/>
</dbReference>
<reference evidence="4 5" key="1">
    <citation type="submission" date="2018-06" db="EMBL/GenBank/DDBJ databases">
        <title>Genomic Encyclopedia of Type Strains, Phase III (KMG-III): the genomes of soil and plant-associated and newly described type strains.</title>
        <authorList>
            <person name="Whitman W."/>
        </authorList>
    </citation>
    <scope>NUCLEOTIDE SEQUENCE [LARGE SCALE GENOMIC DNA]</scope>
    <source>
        <strain evidence="4 5">CECT 9025</strain>
    </source>
</reference>
<dbReference type="SUPFAM" id="SSF52833">
    <property type="entry name" value="Thioredoxin-like"/>
    <property type="match status" value="1"/>
</dbReference>
<keyword evidence="1" id="KW-0676">Redox-active center</keyword>
<proteinExistence type="predicted"/>
<dbReference type="GO" id="GO:0016853">
    <property type="term" value="F:isomerase activity"/>
    <property type="evidence" value="ECO:0007669"/>
    <property type="project" value="UniProtKB-KW"/>
</dbReference>
<dbReference type="InterPro" id="IPR000866">
    <property type="entry name" value="AhpC/TSA"/>
</dbReference>
<name>A0A318STI6_9RHOB</name>
<dbReference type="CDD" id="cd02966">
    <property type="entry name" value="TlpA_like_family"/>
    <property type="match status" value="1"/>
</dbReference>
<dbReference type="PROSITE" id="PS00194">
    <property type="entry name" value="THIOREDOXIN_1"/>
    <property type="match status" value="1"/>
</dbReference>
<keyword evidence="4" id="KW-0413">Isomerase</keyword>
<feature type="domain" description="Thioredoxin" evidence="3">
    <location>
        <begin position="37"/>
        <end position="183"/>
    </location>
</feature>
<protein>
    <submittedName>
        <fullName evidence="4">Thiol-disulfide isomerase/thioredoxin</fullName>
    </submittedName>
</protein>
<keyword evidence="2" id="KW-0732">Signal</keyword>
<keyword evidence="5" id="KW-1185">Reference proteome</keyword>
<feature type="signal peptide" evidence="2">
    <location>
        <begin position="1"/>
        <end position="19"/>
    </location>
</feature>
<dbReference type="InterPro" id="IPR017937">
    <property type="entry name" value="Thioredoxin_CS"/>
</dbReference>
<dbReference type="OrthoDB" id="9799347at2"/>
<dbReference type="PROSITE" id="PS51352">
    <property type="entry name" value="THIOREDOXIN_2"/>
    <property type="match status" value="1"/>
</dbReference>
<dbReference type="InterPro" id="IPR013766">
    <property type="entry name" value="Thioredoxin_domain"/>
</dbReference>
<evidence type="ECO:0000256" key="2">
    <source>
        <dbReference type="SAM" id="SignalP"/>
    </source>
</evidence>
<dbReference type="GO" id="GO:0015036">
    <property type="term" value="F:disulfide oxidoreductase activity"/>
    <property type="evidence" value="ECO:0007669"/>
    <property type="project" value="UniProtKB-ARBA"/>
</dbReference>
<dbReference type="AlphaFoldDB" id="A0A318STI6"/>
<accession>A0A318STI6</accession>
<feature type="chain" id="PRO_5016367543" evidence="2">
    <location>
        <begin position="20"/>
        <end position="184"/>
    </location>
</feature>
<gene>
    <name evidence="4" type="ORF">DFP88_102478</name>
</gene>
<evidence type="ECO:0000313" key="4">
    <source>
        <dbReference type="EMBL" id="PYE84675.1"/>
    </source>
</evidence>
<evidence type="ECO:0000259" key="3">
    <source>
        <dbReference type="PROSITE" id="PS51352"/>
    </source>
</evidence>
<dbReference type="Proteomes" id="UP000248311">
    <property type="component" value="Unassembled WGS sequence"/>
</dbReference>
<evidence type="ECO:0000313" key="5">
    <source>
        <dbReference type="Proteomes" id="UP000248311"/>
    </source>
</evidence>
<dbReference type="PANTHER" id="PTHR42852:SF13">
    <property type="entry name" value="PROTEIN DIPZ"/>
    <property type="match status" value="1"/>
</dbReference>
<dbReference type="GO" id="GO:0016209">
    <property type="term" value="F:antioxidant activity"/>
    <property type="evidence" value="ECO:0007669"/>
    <property type="project" value="InterPro"/>
</dbReference>
<organism evidence="4 5">
    <name type="scientific">Pseudoroseicyclus aestuarii</name>
    <dbReference type="NCBI Taxonomy" id="1795041"/>
    <lineage>
        <taxon>Bacteria</taxon>
        <taxon>Pseudomonadati</taxon>
        <taxon>Pseudomonadota</taxon>
        <taxon>Alphaproteobacteria</taxon>
        <taxon>Rhodobacterales</taxon>
        <taxon>Paracoccaceae</taxon>
        <taxon>Pseudoroseicyclus</taxon>
    </lineage>
</organism>
<dbReference type="Gene3D" id="3.40.30.10">
    <property type="entry name" value="Glutaredoxin"/>
    <property type="match status" value="1"/>
</dbReference>
<sequence>MRIIAAAAVYLAATTLANAQDWDPARLEPLLAGDMRKLALHEAPMETTEAPFQNEEGQEMTLADLGEGWHLVNFWATWCAPCRVEMPHLAALGAEMGGEGFDVVTIAVGRNDPAGMAAFLEEAGAEALPRYTDPRQGLSRQMGILGLPVTVILDPEGREVARLQGEADWNAPEARALIAEMTGG</sequence>
<dbReference type="InterPro" id="IPR036249">
    <property type="entry name" value="Thioredoxin-like_sf"/>
</dbReference>
<comment type="caution">
    <text evidence="4">The sequence shown here is derived from an EMBL/GenBank/DDBJ whole genome shotgun (WGS) entry which is preliminary data.</text>
</comment>
<dbReference type="RefSeq" id="WP_110813745.1">
    <property type="nucleotide sequence ID" value="NZ_QJTE01000002.1"/>
</dbReference>